<protein>
    <submittedName>
        <fullName evidence="2">Uncharacterized protein</fullName>
    </submittedName>
</protein>
<evidence type="ECO:0000313" key="2">
    <source>
        <dbReference type="EMBL" id="OKP13448.1"/>
    </source>
</evidence>
<accession>A0A1Q5ULS4</accession>
<comment type="caution">
    <text evidence="2">The sequence shown here is derived from an EMBL/GenBank/DDBJ whole genome shotgun (WGS) entry which is preliminary data.</text>
</comment>
<sequence>MAEEGGERVDFIIGCSTLPDPPPSLIITTLACCGLIMFFCNYPLAFSYLSSQLPVLGNDNVTPDAPSALSLAPRIPPRRSVVKLQPKLGRWREAPLAGGTWTLTALGVRNRNQRSTLSKIPLDLDSKF</sequence>
<evidence type="ECO:0000256" key="1">
    <source>
        <dbReference type="SAM" id="Phobius"/>
    </source>
</evidence>
<dbReference type="EMBL" id="MNBE01000128">
    <property type="protein sequence ID" value="OKP13448.1"/>
    <property type="molecule type" value="Genomic_DNA"/>
</dbReference>
<keyword evidence="1" id="KW-1133">Transmembrane helix</keyword>
<dbReference type="Proteomes" id="UP000186955">
    <property type="component" value="Unassembled WGS sequence"/>
</dbReference>
<keyword evidence="1" id="KW-0812">Transmembrane</keyword>
<evidence type="ECO:0000313" key="3">
    <source>
        <dbReference type="Proteomes" id="UP000186955"/>
    </source>
</evidence>
<feature type="transmembrane region" description="Helical" evidence="1">
    <location>
        <begin position="25"/>
        <end position="44"/>
    </location>
</feature>
<keyword evidence="3" id="KW-1185">Reference proteome</keyword>
<proteinExistence type="predicted"/>
<dbReference type="AlphaFoldDB" id="A0A1Q5ULS4"/>
<name>A0A1Q5ULS4_9EURO</name>
<reference evidence="2 3" key="1">
    <citation type="submission" date="2016-10" db="EMBL/GenBank/DDBJ databases">
        <title>Genome sequence of the ascomycete fungus Penicillium subrubescens.</title>
        <authorList>
            <person name="De Vries R.P."/>
            <person name="Peng M."/>
            <person name="Dilokpimol A."/>
            <person name="Hilden K."/>
            <person name="Makela M.R."/>
            <person name="Grigoriev I."/>
            <person name="Riley R."/>
            <person name="Granchi Z."/>
        </authorList>
    </citation>
    <scope>NUCLEOTIDE SEQUENCE [LARGE SCALE GENOMIC DNA]</scope>
    <source>
        <strain evidence="2 3">CBS 132785</strain>
    </source>
</reference>
<gene>
    <name evidence="2" type="ORF">PENSUB_639</name>
</gene>
<keyword evidence="1" id="KW-0472">Membrane</keyword>
<organism evidence="2 3">
    <name type="scientific">Penicillium subrubescens</name>
    <dbReference type="NCBI Taxonomy" id="1316194"/>
    <lineage>
        <taxon>Eukaryota</taxon>
        <taxon>Fungi</taxon>
        <taxon>Dikarya</taxon>
        <taxon>Ascomycota</taxon>
        <taxon>Pezizomycotina</taxon>
        <taxon>Eurotiomycetes</taxon>
        <taxon>Eurotiomycetidae</taxon>
        <taxon>Eurotiales</taxon>
        <taxon>Aspergillaceae</taxon>
        <taxon>Penicillium</taxon>
    </lineage>
</organism>